<dbReference type="Proteomes" id="UP000266272">
    <property type="component" value="Unassembled WGS sequence"/>
</dbReference>
<feature type="signal peptide" evidence="1">
    <location>
        <begin position="1"/>
        <end position="21"/>
    </location>
</feature>
<keyword evidence="1" id="KW-0732">Signal</keyword>
<name>A0A395NTF8_TRIAR</name>
<comment type="caution">
    <text evidence="2">The sequence shown here is derived from an EMBL/GenBank/DDBJ whole genome shotgun (WGS) entry which is preliminary data.</text>
</comment>
<evidence type="ECO:0000256" key="1">
    <source>
        <dbReference type="SAM" id="SignalP"/>
    </source>
</evidence>
<dbReference type="EMBL" id="PXOA01000162">
    <property type="protein sequence ID" value="RFU79339.1"/>
    <property type="molecule type" value="Genomic_DNA"/>
</dbReference>
<reference evidence="2 3" key="1">
    <citation type="journal article" date="2018" name="PLoS Pathog.">
        <title>Evolution of structural diversity of trichothecenes, a family of toxins produced by plant pathogenic and entomopathogenic fungi.</title>
        <authorList>
            <person name="Proctor R.H."/>
            <person name="McCormick S.P."/>
            <person name="Kim H.S."/>
            <person name="Cardoza R.E."/>
            <person name="Stanley A.M."/>
            <person name="Lindo L."/>
            <person name="Kelly A."/>
            <person name="Brown D.W."/>
            <person name="Lee T."/>
            <person name="Vaughan M.M."/>
            <person name="Alexander N.J."/>
            <person name="Busman M."/>
            <person name="Gutierrez S."/>
        </authorList>
    </citation>
    <scope>NUCLEOTIDE SEQUENCE [LARGE SCALE GENOMIC DNA]</scope>
    <source>
        <strain evidence="2 3">IBT 40837</strain>
    </source>
</reference>
<protein>
    <submittedName>
        <fullName evidence="2">Uncharacterized protein</fullName>
    </submittedName>
</protein>
<dbReference type="AlphaFoldDB" id="A0A395NTF8"/>
<organism evidence="2 3">
    <name type="scientific">Trichoderma arundinaceum</name>
    <dbReference type="NCBI Taxonomy" id="490622"/>
    <lineage>
        <taxon>Eukaryota</taxon>
        <taxon>Fungi</taxon>
        <taxon>Dikarya</taxon>
        <taxon>Ascomycota</taxon>
        <taxon>Pezizomycotina</taxon>
        <taxon>Sordariomycetes</taxon>
        <taxon>Hypocreomycetidae</taxon>
        <taxon>Hypocreales</taxon>
        <taxon>Hypocreaceae</taxon>
        <taxon>Trichoderma</taxon>
    </lineage>
</organism>
<sequence length="74" mass="7940">MRLSSLLVVLPLAFALPQAPAVEVRAVEARGDSCSETRDSCLNGCRPTGLGYIYCVSNCFAAAKWCEVAENDDD</sequence>
<keyword evidence="3" id="KW-1185">Reference proteome</keyword>
<proteinExistence type="predicted"/>
<gene>
    <name evidence="2" type="ORF">TARUN_2875</name>
</gene>
<dbReference type="OrthoDB" id="4898054at2759"/>
<evidence type="ECO:0000313" key="2">
    <source>
        <dbReference type="EMBL" id="RFU79339.1"/>
    </source>
</evidence>
<accession>A0A395NTF8</accession>
<evidence type="ECO:0000313" key="3">
    <source>
        <dbReference type="Proteomes" id="UP000266272"/>
    </source>
</evidence>
<feature type="chain" id="PRO_5017401258" evidence="1">
    <location>
        <begin position="22"/>
        <end position="74"/>
    </location>
</feature>